<feature type="transmembrane region" description="Helical" evidence="7">
    <location>
        <begin position="428"/>
        <end position="451"/>
    </location>
</feature>
<feature type="transmembrane region" description="Helical" evidence="7">
    <location>
        <begin position="399"/>
        <end position="422"/>
    </location>
</feature>
<keyword evidence="2" id="KW-1003">Cell membrane</keyword>
<gene>
    <name evidence="10" type="ORF">DQ384_12750</name>
</gene>
<name>A0A367FMF1_9ACTN</name>
<feature type="transmembrane region" description="Helical" evidence="7">
    <location>
        <begin position="488"/>
        <end position="506"/>
    </location>
</feature>
<feature type="domain" description="ABC3 transporter permease C-terminal" evidence="8">
    <location>
        <begin position="261"/>
        <end position="380"/>
    </location>
</feature>
<feature type="transmembrane region" description="Helical" evidence="7">
    <location>
        <begin position="254"/>
        <end position="281"/>
    </location>
</feature>
<comment type="caution">
    <text evidence="10">The sequence shown here is derived from an EMBL/GenBank/DDBJ whole genome shotgun (WGS) entry which is preliminary data.</text>
</comment>
<feature type="transmembrane region" description="Helical" evidence="7">
    <location>
        <begin position="709"/>
        <end position="732"/>
    </location>
</feature>
<evidence type="ECO:0000256" key="7">
    <source>
        <dbReference type="SAM" id="Phobius"/>
    </source>
</evidence>
<evidence type="ECO:0000313" key="11">
    <source>
        <dbReference type="Proteomes" id="UP000253094"/>
    </source>
</evidence>
<feature type="domain" description="MacB-like periplasmic core" evidence="9">
    <location>
        <begin position="484"/>
        <end position="682"/>
    </location>
</feature>
<dbReference type="Proteomes" id="UP000253094">
    <property type="component" value="Unassembled WGS sequence"/>
</dbReference>
<evidence type="ECO:0000256" key="1">
    <source>
        <dbReference type="ARBA" id="ARBA00004651"/>
    </source>
</evidence>
<dbReference type="AlphaFoldDB" id="A0A367FMF1"/>
<evidence type="ECO:0000256" key="2">
    <source>
        <dbReference type="ARBA" id="ARBA00022475"/>
    </source>
</evidence>
<accession>A0A367FMF1</accession>
<dbReference type="GO" id="GO:0022857">
    <property type="term" value="F:transmembrane transporter activity"/>
    <property type="evidence" value="ECO:0007669"/>
    <property type="project" value="TreeGrafter"/>
</dbReference>
<dbReference type="EMBL" id="QOIL01000006">
    <property type="protein sequence ID" value="RCG30840.1"/>
    <property type="molecule type" value="Genomic_DNA"/>
</dbReference>
<keyword evidence="11" id="KW-1185">Reference proteome</keyword>
<comment type="subcellular location">
    <subcellularLocation>
        <location evidence="1">Cell membrane</location>
        <topology evidence="1">Multi-pass membrane protein</topology>
    </subcellularLocation>
</comment>
<feature type="transmembrane region" description="Helical" evidence="7">
    <location>
        <begin position="302"/>
        <end position="335"/>
    </location>
</feature>
<dbReference type="InterPro" id="IPR050250">
    <property type="entry name" value="Macrolide_Exporter_MacB"/>
</dbReference>
<sequence length="837" mass="85563">MLKTTLAGLRAHKLRLLLTSLAITLGVGFIAGTFVLTDTIQASFTQQIAASADKVDVAVLPSPSDKPSPLTAADLDKIRTATGVAEAQGIVQGDAPLIGKDGKVVGDFPTAGVSIVTGRLGRTEVTSGAAPSAADQAVLDKDTAKTRGFKIGDTVQVLDHAGKPHAFHVVGLFDAGIDQRIAYTGAVGFTTEAAQAMTGEKGFREIDVAAAAGVTPQALKTAVSSALAGAGHKVRTGDELADELAKANGADMQFITLGLLMFGVVAMLVAALVIYNTFNILVAQRAREMALLRCIGATRKQVFGSVLLESAVVGVIASLLGLVVGYGLGWGAIAVAGAMGQELPAVAVSLAPRTIGLALAIGVVVTVGAALLPARTATRVAPIAALRTQTGEQTFKAGVLRMVFAALFLVAGVGTTAAGVMATPGPQALFIVMAGGVLTFCAVLILGPVIVRPLSVFAGWLPAKLSGVPGRLAVDNSRRNPKRSATTTVALTIGVTLMTLISVITATTRATVTAQLDSQFPVDYMVMSQGALEGAGGPGGVPRELAAGLRARPELASVVQIRQGEARVGRADYQVGTYDGPYKVVAQKGSTQGFTGTNAIVGTTAAKRLGAQPGGTLALATPKAGTVNVKVIAIFDDSAPLPGITVPPDAFEKWFGHVNDDQVLVNAKDGVASDVARKAVEAAAQDYPAAKVVSSTEIRGQFDDMLNTMLMVITGLLGLAILISLLGIANTLSLSVHERTRESALLRALGLTRPQLRRMLSLEALILGLIGAIVGVVLGGAFGWAATQTLVADVLFRLPVTQVLLFVALSGLAGVLAALLPGRRAARASIVGSLASD</sequence>
<evidence type="ECO:0000313" key="10">
    <source>
        <dbReference type="EMBL" id="RCG30840.1"/>
    </source>
</evidence>
<dbReference type="OrthoDB" id="9780560at2"/>
<reference evidence="10 11" key="1">
    <citation type="submission" date="2018-06" db="EMBL/GenBank/DDBJ databases">
        <title>Sphaerisporangium craniellae sp. nov., isolated from a marine sponge in the South China Sea.</title>
        <authorList>
            <person name="Li L."/>
        </authorList>
    </citation>
    <scope>NUCLEOTIDE SEQUENCE [LARGE SCALE GENOMIC DNA]</scope>
    <source>
        <strain evidence="10 11">CCTCC AA 208026</strain>
    </source>
</reference>
<dbReference type="InterPro" id="IPR003838">
    <property type="entry name" value="ABC3_permease_C"/>
</dbReference>
<evidence type="ECO:0000256" key="6">
    <source>
        <dbReference type="ARBA" id="ARBA00038076"/>
    </source>
</evidence>
<feature type="transmembrane region" description="Helical" evidence="7">
    <location>
        <begin position="16"/>
        <end position="36"/>
    </location>
</feature>
<evidence type="ECO:0000256" key="3">
    <source>
        <dbReference type="ARBA" id="ARBA00022692"/>
    </source>
</evidence>
<dbReference type="Pfam" id="PF12704">
    <property type="entry name" value="MacB_PCD"/>
    <property type="match status" value="2"/>
</dbReference>
<dbReference type="GO" id="GO:0005886">
    <property type="term" value="C:plasma membrane"/>
    <property type="evidence" value="ECO:0007669"/>
    <property type="project" value="UniProtKB-SubCell"/>
</dbReference>
<evidence type="ECO:0000259" key="9">
    <source>
        <dbReference type="Pfam" id="PF12704"/>
    </source>
</evidence>
<feature type="domain" description="ABC3 transporter permease C-terminal" evidence="8">
    <location>
        <begin position="716"/>
        <end position="829"/>
    </location>
</feature>
<dbReference type="PANTHER" id="PTHR30572:SF4">
    <property type="entry name" value="ABC TRANSPORTER PERMEASE YTRF"/>
    <property type="match status" value="1"/>
</dbReference>
<dbReference type="RefSeq" id="WP_114028970.1">
    <property type="nucleotide sequence ID" value="NZ_QOIL01000006.1"/>
</dbReference>
<feature type="transmembrane region" description="Helical" evidence="7">
    <location>
        <begin position="764"/>
        <end position="786"/>
    </location>
</feature>
<keyword evidence="4 7" id="KW-1133">Transmembrane helix</keyword>
<comment type="similarity">
    <text evidence="6">Belongs to the ABC-4 integral membrane protein family.</text>
</comment>
<organism evidence="10 11">
    <name type="scientific">Sphaerisporangium album</name>
    <dbReference type="NCBI Taxonomy" id="509200"/>
    <lineage>
        <taxon>Bacteria</taxon>
        <taxon>Bacillati</taxon>
        <taxon>Actinomycetota</taxon>
        <taxon>Actinomycetes</taxon>
        <taxon>Streptosporangiales</taxon>
        <taxon>Streptosporangiaceae</taxon>
        <taxon>Sphaerisporangium</taxon>
    </lineage>
</organism>
<feature type="transmembrane region" description="Helical" evidence="7">
    <location>
        <begin position="355"/>
        <end position="378"/>
    </location>
</feature>
<protein>
    <submittedName>
        <fullName evidence="10">ABC transporter permease</fullName>
    </submittedName>
</protein>
<evidence type="ECO:0000259" key="8">
    <source>
        <dbReference type="Pfam" id="PF02687"/>
    </source>
</evidence>
<dbReference type="Pfam" id="PF02687">
    <property type="entry name" value="FtsX"/>
    <property type="match status" value="2"/>
</dbReference>
<feature type="transmembrane region" description="Helical" evidence="7">
    <location>
        <begin position="798"/>
        <end position="820"/>
    </location>
</feature>
<feature type="domain" description="MacB-like periplasmic core" evidence="9">
    <location>
        <begin position="17"/>
        <end position="224"/>
    </location>
</feature>
<keyword evidence="5 7" id="KW-0472">Membrane</keyword>
<dbReference type="InterPro" id="IPR025857">
    <property type="entry name" value="MacB_PCD"/>
</dbReference>
<evidence type="ECO:0000256" key="4">
    <source>
        <dbReference type="ARBA" id="ARBA00022989"/>
    </source>
</evidence>
<evidence type="ECO:0000256" key="5">
    <source>
        <dbReference type="ARBA" id="ARBA00023136"/>
    </source>
</evidence>
<keyword evidence="3 7" id="KW-0812">Transmembrane</keyword>
<dbReference type="PANTHER" id="PTHR30572">
    <property type="entry name" value="MEMBRANE COMPONENT OF TRANSPORTER-RELATED"/>
    <property type="match status" value="1"/>
</dbReference>
<proteinExistence type="inferred from homology"/>